<dbReference type="GO" id="GO:0000977">
    <property type="term" value="F:RNA polymerase II transcription regulatory region sequence-specific DNA binding"/>
    <property type="evidence" value="ECO:0007669"/>
    <property type="project" value="InterPro"/>
</dbReference>
<comment type="caution">
    <text evidence="4">The sequence shown here is derived from an EMBL/GenBank/DDBJ whole genome shotgun (WGS) entry which is preliminary data.</text>
</comment>
<dbReference type="EMBL" id="JAKMXF010000322">
    <property type="protein sequence ID" value="KAI6649115.1"/>
    <property type="molecule type" value="Genomic_DNA"/>
</dbReference>
<comment type="similarity">
    <text evidence="1">Belongs to the PUR DNA-binding protein family.</text>
</comment>
<dbReference type="PANTHER" id="PTHR12611:SF0">
    <property type="entry name" value="PURINE-RICH BINDING PROTEIN-ALPHA, ISOFORM B"/>
    <property type="match status" value="1"/>
</dbReference>
<dbReference type="InterPro" id="IPR006628">
    <property type="entry name" value="PUR-bd_fam"/>
</dbReference>
<protein>
    <submittedName>
        <fullName evidence="4">Uncharacterized protein</fullName>
    </submittedName>
</protein>
<proteinExistence type="inferred from homology"/>
<dbReference type="AlphaFoldDB" id="A0AAV7JL80"/>
<dbReference type="GO" id="GO:0032422">
    <property type="term" value="F:purine-rich negative regulatory element binding"/>
    <property type="evidence" value="ECO:0007669"/>
    <property type="project" value="InterPro"/>
</dbReference>
<dbReference type="Gene3D" id="3.30.2450.30">
    <property type="match status" value="1"/>
</dbReference>
<keyword evidence="5" id="KW-1185">Reference proteome</keyword>
<feature type="compositionally biased region" description="Basic and acidic residues" evidence="3">
    <location>
        <begin position="437"/>
        <end position="447"/>
    </location>
</feature>
<dbReference type="Pfam" id="PF04845">
    <property type="entry name" value="PurA"/>
    <property type="match status" value="2"/>
</dbReference>
<reference evidence="4 5" key="1">
    <citation type="journal article" date="2023" name="BMC Biol.">
        <title>The compact genome of the sponge Oopsacas minuta (Hexactinellida) is lacking key metazoan core genes.</title>
        <authorList>
            <person name="Santini S."/>
            <person name="Schenkelaars Q."/>
            <person name="Jourda C."/>
            <person name="Duchesne M."/>
            <person name="Belahbib H."/>
            <person name="Rocher C."/>
            <person name="Selva M."/>
            <person name="Riesgo A."/>
            <person name="Vervoort M."/>
            <person name="Leys S.P."/>
            <person name="Kodjabachian L."/>
            <person name="Le Bivic A."/>
            <person name="Borchiellini C."/>
            <person name="Claverie J.M."/>
            <person name="Renard E."/>
        </authorList>
    </citation>
    <scope>NUCLEOTIDE SEQUENCE [LARGE SCALE GENOMIC DNA]</scope>
    <source>
        <strain evidence="4">SPO-2</strain>
    </source>
</reference>
<feature type="region of interest" description="Disordered" evidence="3">
    <location>
        <begin position="195"/>
        <end position="337"/>
    </location>
</feature>
<dbReference type="GO" id="GO:0005634">
    <property type="term" value="C:nucleus"/>
    <property type="evidence" value="ECO:0007669"/>
    <property type="project" value="TreeGrafter"/>
</dbReference>
<name>A0AAV7JL80_9METZ</name>
<dbReference type="GO" id="GO:0000981">
    <property type="term" value="F:DNA-binding transcription factor activity, RNA polymerase II-specific"/>
    <property type="evidence" value="ECO:0007669"/>
    <property type="project" value="TreeGrafter"/>
</dbReference>
<feature type="compositionally biased region" description="Basic and acidic residues" evidence="3">
    <location>
        <begin position="201"/>
        <end position="281"/>
    </location>
</feature>
<feature type="region of interest" description="Disordered" evidence="3">
    <location>
        <begin position="403"/>
        <end position="447"/>
    </location>
</feature>
<keyword evidence="2" id="KW-0238">DNA-binding</keyword>
<evidence type="ECO:0000313" key="4">
    <source>
        <dbReference type="EMBL" id="KAI6649115.1"/>
    </source>
</evidence>
<feature type="compositionally biased region" description="Basic and acidic residues" evidence="3">
    <location>
        <begin position="17"/>
        <end position="32"/>
    </location>
</feature>
<evidence type="ECO:0000256" key="1">
    <source>
        <dbReference type="ARBA" id="ARBA00009251"/>
    </source>
</evidence>
<gene>
    <name evidence="4" type="ORF">LOD99_6835</name>
</gene>
<organism evidence="4 5">
    <name type="scientific">Oopsacas minuta</name>
    <dbReference type="NCBI Taxonomy" id="111878"/>
    <lineage>
        <taxon>Eukaryota</taxon>
        <taxon>Metazoa</taxon>
        <taxon>Porifera</taxon>
        <taxon>Hexactinellida</taxon>
        <taxon>Hexasterophora</taxon>
        <taxon>Lyssacinosida</taxon>
        <taxon>Leucopsacidae</taxon>
        <taxon>Oopsacas</taxon>
    </lineage>
</organism>
<accession>A0AAV7JL80</accession>
<feature type="region of interest" description="Disordered" evidence="3">
    <location>
        <begin position="1"/>
        <end position="48"/>
    </location>
</feature>
<dbReference type="Gene3D" id="3.10.450.700">
    <property type="match status" value="1"/>
</dbReference>
<sequence>MVTYRPRGARGMPRQGVPRDMDQMRGSRREYDMYSPPLRAGPPRRRPNYDDELISKTLHVDQKRFYIDLKENGFGKFIKIIESNQNRGSGRNRVIIPQELFQEFIDVLTQYVDILEKDSNDTGENGPADSSERIETQKITNERKTLYIDLRKNNRGKFLKVTEQSPRNGEERTQVIVPSEGLEVLRDVIGEILRVASPPQRSRERDPRERDPRERDPRERDPRERDPRDPRDQRGNRRDIRDNRPEPREGRDPRDYRGDRRGEREYREPPRERREPREYRERNKRPRREVENGTAPPPAEATEGGDSDPKPKPAISNPTVNPGNHEETESSSIDETLPATIEVRSKRKRFYFDARRNEMGVFLQVSEVGEVTRRRRRHINIPHVSWQSCQRALETMLEQLPYEAPEEVPVVSEEPDPLLEEAKDEPPSSDPQPNPVDKPEDSKTESS</sequence>
<feature type="compositionally biased region" description="Low complexity" evidence="3">
    <location>
        <begin position="403"/>
        <end position="412"/>
    </location>
</feature>
<evidence type="ECO:0000256" key="2">
    <source>
        <dbReference type="ARBA" id="ARBA00023125"/>
    </source>
</evidence>
<evidence type="ECO:0000313" key="5">
    <source>
        <dbReference type="Proteomes" id="UP001165289"/>
    </source>
</evidence>
<dbReference type="SMART" id="SM00712">
    <property type="entry name" value="PUR"/>
    <property type="match status" value="3"/>
</dbReference>
<dbReference type="PANTHER" id="PTHR12611">
    <property type="entry name" value="PUR-TRANSCRIPTIONAL ACTIVATOR"/>
    <property type="match status" value="1"/>
</dbReference>
<evidence type="ECO:0000256" key="3">
    <source>
        <dbReference type="SAM" id="MobiDB-lite"/>
    </source>
</evidence>
<dbReference type="Proteomes" id="UP001165289">
    <property type="component" value="Unassembled WGS sequence"/>
</dbReference>
<feature type="region of interest" description="Disordered" evidence="3">
    <location>
        <begin position="118"/>
        <end position="138"/>
    </location>
</feature>